<comment type="caution">
    <text evidence="3">The sequence shown here is derived from an EMBL/GenBank/DDBJ whole genome shotgun (WGS) entry which is preliminary data.</text>
</comment>
<dbReference type="Pfam" id="PF19051">
    <property type="entry name" value="GFO_IDH_MocA_C2"/>
    <property type="match status" value="1"/>
</dbReference>
<feature type="domain" description="Gfo/Idh/MocA-like oxidoreductase bacterial type C-terminal" evidence="2">
    <location>
        <begin position="196"/>
        <end position="253"/>
    </location>
</feature>
<feature type="domain" description="Gfo/Idh/MocA-like oxidoreductase N-terminal" evidence="1">
    <location>
        <begin position="31"/>
        <end position="152"/>
    </location>
</feature>
<dbReference type="SUPFAM" id="SSF51735">
    <property type="entry name" value="NAD(P)-binding Rossmann-fold domains"/>
    <property type="match status" value="1"/>
</dbReference>
<dbReference type="EMBL" id="BART01005783">
    <property type="protein sequence ID" value="GAG54022.1"/>
    <property type="molecule type" value="Genomic_DNA"/>
</dbReference>
<dbReference type="SUPFAM" id="SSF55347">
    <property type="entry name" value="Glyceraldehyde-3-phosphate dehydrogenase-like, C-terminal domain"/>
    <property type="match status" value="1"/>
</dbReference>
<feature type="non-terminal residue" evidence="3">
    <location>
        <position position="346"/>
    </location>
</feature>
<dbReference type="InterPro" id="IPR000683">
    <property type="entry name" value="Gfo/Idh/MocA-like_OxRdtase_N"/>
</dbReference>
<evidence type="ECO:0000313" key="3">
    <source>
        <dbReference type="EMBL" id="GAG54022.1"/>
    </source>
</evidence>
<dbReference type="PANTHER" id="PTHR43818">
    <property type="entry name" value="BCDNA.GH03377"/>
    <property type="match status" value="1"/>
</dbReference>
<dbReference type="AlphaFoldDB" id="X0Z6I2"/>
<protein>
    <recommendedName>
        <fullName evidence="4">Gfo/Idh/MocA-like oxidoreductase N-terminal domain-containing protein</fullName>
    </recommendedName>
</protein>
<evidence type="ECO:0000259" key="1">
    <source>
        <dbReference type="Pfam" id="PF01408"/>
    </source>
</evidence>
<dbReference type="InterPro" id="IPR043906">
    <property type="entry name" value="Gfo/Idh/MocA_OxRdtase_bact_C"/>
</dbReference>
<dbReference type="GO" id="GO:0000166">
    <property type="term" value="F:nucleotide binding"/>
    <property type="evidence" value="ECO:0007669"/>
    <property type="project" value="InterPro"/>
</dbReference>
<sequence>MPRREVPEASPPLSARHCHLWGQLYSWSDTRIAVVGFRIKGAQHIGVFDKLDGVRVVALCDPDREILSREVAKFKERDQKVDEYTDVRKVLEDKNIDAVVTASPNHWHALITVWACQAGKDVYVEKPASHNIWEGGKMVEAARKYKRIVQVGSQNRSDIGLRAAIQYIREGNLGRILWVHGLWFKRRPSIGKVGGPQQVPSHIDYNLWTGPAPLVPLMRKNLHYDWHWVWSTGNGDMGNLGAHQVDDCRWAAGQSGLPARVMSIGGRFGYIDDGQTPNTQLAIFDYKPAPIIIEIRTLPHQKGLRQMDHYRGIRSGNIIQCEHGYFAGGRGGGWSYDNDGKKIRQF</sequence>
<dbReference type="PANTHER" id="PTHR43818:SF5">
    <property type="entry name" value="OXIDOREDUCTASE FAMILY PROTEIN"/>
    <property type="match status" value="1"/>
</dbReference>
<accession>X0Z6I2</accession>
<dbReference type="Pfam" id="PF01408">
    <property type="entry name" value="GFO_IDH_MocA"/>
    <property type="match status" value="1"/>
</dbReference>
<reference evidence="3" key="1">
    <citation type="journal article" date="2014" name="Front. Microbiol.">
        <title>High frequency of phylogenetically diverse reductive dehalogenase-homologous genes in deep subseafloor sedimentary metagenomes.</title>
        <authorList>
            <person name="Kawai M."/>
            <person name="Futagami T."/>
            <person name="Toyoda A."/>
            <person name="Takaki Y."/>
            <person name="Nishi S."/>
            <person name="Hori S."/>
            <person name="Arai W."/>
            <person name="Tsubouchi T."/>
            <person name="Morono Y."/>
            <person name="Uchiyama I."/>
            <person name="Ito T."/>
            <person name="Fujiyama A."/>
            <person name="Inagaki F."/>
            <person name="Takami H."/>
        </authorList>
    </citation>
    <scope>NUCLEOTIDE SEQUENCE</scope>
    <source>
        <strain evidence="3">Expedition CK06-06</strain>
    </source>
</reference>
<evidence type="ECO:0000259" key="2">
    <source>
        <dbReference type="Pfam" id="PF19051"/>
    </source>
</evidence>
<name>X0Z6I2_9ZZZZ</name>
<organism evidence="3">
    <name type="scientific">marine sediment metagenome</name>
    <dbReference type="NCBI Taxonomy" id="412755"/>
    <lineage>
        <taxon>unclassified sequences</taxon>
        <taxon>metagenomes</taxon>
        <taxon>ecological metagenomes</taxon>
    </lineage>
</organism>
<proteinExistence type="predicted"/>
<dbReference type="Gene3D" id="3.40.50.720">
    <property type="entry name" value="NAD(P)-binding Rossmann-like Domain"/>
    <property type="match status" value="1"/>
</dbReference>
<dbReference type="InterPro" id="IPR050463">
    <property type="entry name" value="Gfo/Idh/MocA_oxidrdct_glycsds"/>
</dbReference>
<dbReference type="InterPro" id="IPR036291">
    <property type="entry name" value="NAD(P)-bd_dom_sf"/>
</dbReference>
<gene>
    <name evidence="3" type="ORF">S01H4_13107</name>
</gene>
<dbReference type="Gene3D" id="3.30.360.10">
    <property type="entry name" value="Dihydrodipicolinate Reductase, domain 2"/>
    <property type="match status" value="1"/>
</dbReference>
<evidence type="ECO:0008006" key="4">
    <source>
        <dbReference type="Google" id="ProtNLM"/>
    </source>
</evidence>